<evidence type="ECO:0000313" key="8">
    <source>
        <dbReference type="Proteomes" id="UP000006380"/>
    </source>
</evidence>
<dbReference type="PANTHER" id="PTHR30086">
    <property type="entry name" value="ARGININE EXPORTER PROTEIN ARGO"/>
    <property type="match status" value="1"/>
</dbReference>
<feature type="transmembrane region" description="Helical" evidence="6">
    <location>
        <begin position="66"/>
        <end position="86"/>
    </location>
</feature>
<evidence type="ECO:0000256" key="1">
    <source>
        <dbReference type="ARBA" id="ARBA00004651"/>
    </source>
</evidence>
<dbReference type="GO" id="GO:0005886">
    <property type="term" value="C:plasma membrane"/>
    <property type="evidence" value="ECO:0007669"/>
    <property type="project" value="UniProtKB-SubCell"/>
</dbReference>
<protein>
    <submittedName>
        <fullName evidence="7">Transporter, LysE family</fullName>
    </submittedName>
</protein>
<name>A7GXY9_CAMC5</name>
<dbReference type="InterPro" id="IPR001123">
    <property type="entry name" value="LeuE-type"/>
</dbReference>
<keyword evidence="2" id="KW-1003">Cell membrane</keyword>
<feature type="transmembrane region" description="Helical" evidence="6">
    <location>
        <begin position="106"/>
        <end position="130"/>
    </location>
</feature>
<evidence type="ECO:0000256" key="3">
    <source>
        <dbReference type="ARBA" id="ARBA00022692"/>
    </source>
</evidence>
<gene>
    <name evidence="7" type="ORF">CCV52592_1363</name>
</gene>
<dbReference type="RefSeq" id="WP_011992174.1">
    <property type="nucleotide sequence ID" value="NC_009715.2"/>
</dbReference>
<dbReference type="STRING" id="360105.CCV52592_1363"/>
<evidence type="ECO:0000256" key="6">
    <source>
        <dbReference type="SAM" id="Phobius"/>
    </source>
</evidence>
<dbReference type="PANTHER" id="PTHR30086:SF5">
    <property type="entry name" value="HOMOGENTISATE EXPORT PROTEIN"/>
    <property type="match status" value="1"/>
</dbReference>
<feature type="transmembrane region" description="Helical" evidence="6">
    <location>
        <begin position="142"/>
        <end position="162"/>
    </location>
</feature>
<feature type="transmembrane region" description="Helical" evidence="6">
    <location>
        <begin position="41"/>
        <end position="60"/>
    </location>
</feature>
<dbReference type="GO" id="GO:0042970">
    <property type="term" value="F:homoserine transmembrane transporter activity"/>
    <property type="evidence" value="ECO:0007669"/>
    <property type="project" value="TreeGrafter"/>
</dbReference>
<feature type="transmembrane region" description="Helical" evidence="6">
    <location>
        <begin position="174"/>
        <end position="194"/>
    </location>
</feature>
<dbReference type="Pfam" id="PF01810">
    <property type="entry name" value="LysE"/>
    <property type="match status" value="1"/>
</dbReference>
<dbReference type="EMBL" id="CP000767">
    <property type="protein sequence ID" value="EAU00441.1"/>
    <property type="molecule type" value="Genomic_DNA"/>
</dbReference>
<evidence type="ECO:0000313" key="7">
    <source>
        <dbReference type="EMBL" id="EAU00441.1"/>
    </source>
</evidence>
<organism evidence="7 8">
    <name type="scientific">Campylobacter curvus (strain 525.92)</name>
    <dbReference type="NCBI Taxonomy" id="360105"/>
    <lineage>
        <taxon>Bacteria</taxon>
        <taxon>Pseudomonadati</taxon>
        <taxon>Campylobacterota</taxon>
        <taxon>Epsilonproteobacteria</taxon>
        <taxon>Campylobacterales</taxon>
        <taxon>Campylobacteraceae</taxon>
        <taxon>Campylobacter</taxon>
    </lineage>
</organism>
<sequence>MLFVITFLPISLMPGINMTLALSFGMALGYRRTLPMLAGQVFSLLFIAVLCIFGIGALLIKYTLAFSVFKICSGIYLIYLGVKGFLRRGGVSVKSVKGDKSGVGLFVKGALISLSNPNAWIFLAAILPAFLNKADPFGRDMYLLLFLLFIVEIFALNVYALGGMAFKKLLANHLRILEIVSAFLMCFIGVWIIVN</sequence>
<proteinExistence type="predicted"/>
<keyword evidence="8" id="KW-1185">Reference proteome</keyword>
<keyword evidence="4 6" id="KW-1133">Transmembrane helix</keyword>
<dbReference type="Proteomes" id="UP000006380">
    <property type="component" value="Chromosome"/>
</dbReference>
<evidence type="ECO:0000256" key="4">
    <source>
        <dbReference type="ARBA" id="ARBA00022989"/>
    </source>
</evidence>
<dbReference type="AlphaFoldDB" id="A7GXY9"/>
<keyword evidence="5 6" id="KW-0472">Membrane</keyword>
<reference evidence="7" key="1">
    <citation type="submission" date="2016-07" db="EMBL/GenBank/DDBJ databases">
        <title>Comparative genomics of the Campylobacter concisus group.</title>
        <authorList>
            <person name="Miller W.G."/>
            <person name="Yee E."/>
            <person name="Chapman M.H."/>
            <person name="Huynh S."/>
            <person name="Bono J.L."/>
            <person name="On S.L.W."/>
            <person name="StLeger J."/>
            <person name="Foster G."/>
            <person name="Parker C.T."/>
        </authorList>
    </citation>
    <scope>NUCLEOTIDE SEQUENCE</scope>
    <source>
        <strain evidence="7">525.92</strain>
    </source>
</reference>
<dbReference type="HOGENOM" id="CLU_079569_2_0_7"/>
<comment type="subcellular location">
    <subcellularLocation>
        <location evidence="1">Cell membrane</location>
        <topology evidence="1">Multi-pass membrane protein</topology>
    </subcellularLocation>
</comment>
<accession>A7GXY9</accession>
<evidence type="ECO:0000256" key="5">
    <source>
        <dbReference type="ARBA" id="ARBA00023136"/>
    </source>
</evidence>
<evidence type="ECO:0000256" key="2">
    <source>
        <dbReference type="ARBA" id="ARBA00022475"/>
    </source>
</evidence>
<dbReference type="KEGG" id="ccv:CCV52592_1363"/>
<keyword evidence="3 6" id="KW-0812">Transmembrane</keyword>
<feature type="transmembrane region" description="Helical" evidence="6">
    <location>
        <begin position="6"/>
        <end position="29"/>
    </location>
</feature>